<feature type="compositionally biased region" description="Low complexity" evidence="1">
    <location>
        <begin position="235"/>
        <end position="255"/>
    </location>
</feature>
<evidence type="ECO:0000313" key="2">
    <source>
        <dbReference type="EMBL" id="EAA30132.1"/>
    </source>
</evidence>
<dbReference type="SMR" id="Q7S3U7"/>
<feature type="compositionally biased region" description="Polar residues" evidence="1">
    <location>
        <begin position="548"/>
        <end position="558"/>
    </location>
</feature>
<organism evidence="2 3">
    <name type="scientific">Neurospora crassa (strain ATCC 24698 / 74-OR23-1A / CBS 708.71 / DSM 1257 / FGSC 987)</name>
    <dbReference type="NCBI Taxonomy" id="367110"/>
    <lineage>
        <taxon>Eukaryota</taxon>
        <taxon>Fungi</taxon>
        <taxon>Dikarya</taxon>
        <taxon>Ascomycota</taxon>
        <taxon>Pezizomycotina</taxon>
        <taxon>Sordariomycetes</taxon>
        <taxon>Sordariomycetidae</taxon>
        <taxon>Sordariales</taxon>
        <taxon>Sordariaceae</taxon>
        <taxon>Neurospora</taxon>
    </lineage>
</organism>
<dbReference type="STRING" id="367110.Q7S3U7"/>
<feature type="region of interest" description="Disordered" evidence="1">
    <location>
        <begin position="747"/>
        <end position="766"/>
    </location>
</feature>
<feature type="compositionally biased region" description="Low complexity" evidence="1">
    <location>
        <begin position="399"/>
        <end position="413"/>
    </location>
</feature>
<evidence type="ECO:0000256" key="1">
    <source>
        <dbReference type="SAM" id="MobiDB-lite"/>
    </source>
</evidence>
<feature type="compositionally biased region" description="Basic and acidic residues" evidence="1">
    <location>
        <begin position="330"/>
        <end position="341"/>
    </location>
</feature>
<gene>
    <name evidence="2" type="ORF">NCU04920</name>
</gene>
<dbReference type="OMA" id="THNDPED"/>
<keyword evidence="3" id="KW-1185">Reference proteome</keyword>
<dbReference type="InParanoid" id="Q7S3U7"/>
<evidence type="ECO:0000313" key="3">
    <source>
        <dbReference type="Proteomes" id="UP000001805"/>
    </source>
</evidence>
<feature type="compositionally biased region" description="Basic and acidic residues" evidence="1">
    <location>
        <begin position="279"/>
        <end position="293"/>
    </location>
</feature>
<feature type="compositionally biased region" description="Low complexity" evidence="1">
    <location>
        <begin position="193"/>
        <end position="213"/>
    </location>
</feature>
<feature type="compositionally biased region" description="Low complexity" evidence="1">
    <location>
        <begin position="175"/>
        <end position="186"/>
    </location>
</feature>
<feature type="compositionally biased region" description="Polar residues" evidence="1">
    <location>
        <begin position="414"/>
        <end position="423"/>
    </location>
</feature>
<feature type="compositionally biased region" description="Low complexity" evidence="1">
    <location>
        <begin position="619"/>
        <end position="634"/>
    </location>
</feature>
<protein>
    <submittedName>
        <fullName evidence="2">Uncharacterized protein</fullName>
    </submittedName>
</protein>
<dbReference type="AlphaFoldDB" id="Q7S3U7"/>
<name>Q7S3U7_NEUCR</name>
<dbReference type="Proteomes" id="UP000001805">
    <property type="component" value="Chromosome 4, Linkage Group IV"/>
</dbReference>
<proteinExistence type="predicted"/>
<feature type="region of interest" description="Disordered" evidence="1">
    <location>
        <begin position="175"/>
        <end position="492"/>
    </location>
</feature>
<feature type="compositionally biased region" description="Basic and acidic residues" evidence="1">
    <location>
        <begin position="527"/>
        <end position="545"/>
    </location>
</feature>
<dbReference type="HOGENOM" id="CLU_020813_0_0_1"/>
<feature type="compositionally biased region" description="Acidic residues" evidence="1">
    <location>
        <begin position="591"/>
        <end position="601"/>
    </location>
</feature>
<dbReference type="EMBL" id="CM002239">
    <property type="protein sequence ID" value="EAA30132.1"/>
    <property type="molecule type" value="Genomic_DNA"/>
</dbReference>
<sequence length="766" mass="83457">MTAPREWGVKTWGVADKSSVPFEISEIYYPTARAIDAVLARYFDIRANLHADILEALREYEKGVEAIRECKKEYDAILEEMATVHNLPNRAQRISESRPWLVYWNTPDYWIEGATGLRLEIKPGPKHKWHNEWRERLMTAEACYGPQGLPAYPPFNVSPHWVGRAHPQPLYIAQQQEPQQEQAQQEQQEEQEQQQQQQKETQQEQQEQVEQKQASSTEAGPSRPPPQPVANPEEAASSLSRSSSALNTASSARLAGQPSSPEHTRSPSEGPSDTNTRPTKLDKGKGKAVDTPHKNNITTTAAISGSSSTSATDSVPALIIAVPPSTNDTRPTKLDKGKGKAVDTPGSSTTTATAGTVIIDSSSTAVGSPSTSAAAPVSASGPSIAGPSITGNTIDNPASNTSNKSSTTNSNSTDTIIPTPTSKVESDQEAVANDAKDKSTANVQRRATKIKIIPPGSKKDVKGKGKAVDPPSHVNNNAHKITKPSGSKEPAAVATNRIIKRSQVVKGKYWAFKLDSSMFTKDGRIRAEFSNDKGNNKSLAKEKVRPTVSDSANDNGEGSSSMASSSKTATAINNGNDDNSDDELALGRESDDYDSGSETDDSKDSTYTLTDKAKKGKVTTAAAAATTASSSDSSSNKRKRATTDTGDEEQTAYYVLRCPLDRNCMSQSDATHNDPEDSKGVFCRHPFKRRRAMKHIETCQLHEELRSERQIWENCCLRVVPDRKNTPVNDEWAMRHNRTLIRSLVHKAGGGKRAREKMEKELEEDL</sequence>
<feature type="compositionally biased region" description="Low complexity" evidence="1">
    <location>
        <begin position="342"/>
        <end position="389"/>
    </location>
</feature>
<dbReference type="OrthoDB" id="10489137at2759"/>
<dbReference type="GeneID" id="3875522"/>
<dbReference type="KEGG" id="ncr:NCU04920"/>
<feature type="compositionally biased region" description="Polar residues" evidence="1">
    <location>
        <begin position="257"/>
        <end position="278"/>
    </location>
</feature>
<feature type="region of interest" description="Disordered" evidence="1">
    <location>
        <begin position="527"/>
        <end position="650"/>
    </location>
</feature>
<feature type="compositionally biased region" description="Low complexity" evidence="1">
    <location>
        <begin position="297"/>
        <end position="312"/>
    </location>
</feature>
<dbReference type="VEuPathDB" id="FungiDB:NCU04920"/>
<dbReference type="PaxDb" id="5141-EFNCRP00000004886"/>
<accession>Q7S3U7</accession>
<reference evidence="2 3" key="1">
    <citation type="journal article" date="2003" name="Nature">
        <title>The genome sequence of the filamentous fungus Neurospora crassa.</title>
        <authorList>
            <person name="Galagan J.E."/>
            <person name="Calvo S.E."/>
            <person name="Borkovich K.A."/>
            <person name="Selker E.U."/>
            <person name="Read N.D."/>
            <person name="Jaffe D."/>
            <person name="FitzHugh W."/>
            <person name="Ma L.J."/>
            <person name="Smirnov S."/>
            <person name="Purcell S."/>
            <person name="Rehman B."/>
            <person name="Elkins T."/>
            <person name="Engels R."/>
            <person name="Wang S."/>
            <person name="Nielsen C.B."/>
            <person name="Butler J."/>
            <person name="Endrizzi M."/>
            <person name="Qui D."/>
            <person name="Ianakiev P."/>
            <person name="Bell-Pedersen D."/>
            <person name="Nelson M.A."/>
            <person name="Werner-Washburne M."/>
            <person name="Selitrennikoff C.P."/>
            <person name="Kinsey J.A."/>
            <person name="Braun E.L."/>
            <person name="Zelter A."/>
            <person name="Schulte U."/>
            <person name="Kothe G.O."/>
            <person name="Jedd G."/>
            <person name="Mewes W."/>
            <person name="Staben C."/>
            <person name="Marcotte E."/>
            <person name="Greenberg D."/>
            <person name="Roy A."/>
            <person name="Foley K."/>
            <person name="Naylor J."/>
            <person name="Stange-Thomann N."/>
            <person name="Barrett R."/>
            <person name="Gnerre S."/>
            <person name="Kamal M."/>
            <person name="Kamvysselis M."/>
            <person name="Mauceli E."/>
            <person name="Bielke C."/>
            <person name="Rudd S."/>
            <person name="Frishman D."/>
            <person name="Krystofova S."/>
            <person name="Rasmussen C."/>
            <person name="Metzenberg R.L."/>
            <person name="Perkins D.D."/>
            <person name="Kroken S."/>
            <person name="Cogoni C."/>
            <person name="Macino G."/>
            <person name="Catcheside D."/>
            <person name="Li W."/>
            <person name="Pratt R.J."/>
            <person name="Osmani S.A."/>
            <person name="DeSouza C.P."/>
            <person name="Glass L."/>
            <person name="Orbach M.J."/>
            <person name="Berglund J.A."/>
            <person name="Voelker R."/>
            <person name="Yarden O."/>
            <person name="Plamann M."/>
            <person name="Seiler S."/>
            <person name="Dunlap J."/>
            <person name="Radford A."/>
            <person name="Aramayo R."/>
            <person name="Natvig D.O."/>
            <person name="Alex L.A."/>
            <person name="Mannhaupt G."/>
            <person name="Ebbole D.J."/>
            <person name="Freitag M."/>
            <person name="Paulsen I."/>
            <person name="Sachs M.S."/>
            <person name="Lander E.S."/>
            <person name="Nusbaum C."/>
            <person name="Birren B."/>
        </authorList>
    </citation>
    <scope>NUCLEOTIDE SEQUENCE [LARGE SCALE GENOMIC DNA]</scope>
    <source>
        <strain evidence="3">ATCC 24698 / 74-OR23-1A / CBS 708.71 / DSM 1257 / FGSC 987</strain>
    </source>
</reference>
<dbReference type="RefSeq" id="XP_959368.1">
    <property type="nucleotide sequence ID" value="XM_954275.1"/>
</dbReference>
<feature type="compositionally biased region" description="Polar residues" evidence="1">
    <location>
        <begin position="567"/>
        <end position="577"/>
    </location>
</feature>
<feature type="compositionally biased region" description="Basic and acidic residues" evidence="1">
    <location>
        <begin position="457"/>
        <end position="467"/>
    </location>
</feature>